<dbReference type="InterPro" id="IPR039424">
    <property type="entry name" value="SBP_5"/>
</dbReference>
<dbReference type="Gene3D" id="3.10.105.10">
    <property type="entry name" value="Dipeptide-binding Protein, Domain 3"/>
    <property type="match status" value="1"/>
</dbReference>
<feature type="domain" description="Solute-binding protein family 5" evidence="2">
    <location>
        <begin position="97"/>
        <end position="456"/>
    </location>
</feature>
<sequence>MGLLAAVGVALAACSPAEEPGETGGDAEADFVSTDHFGYQVNKPLLTTNAGSAIGASVNAHLIAGRLYPAVYVPGPSGQMIPNTDLLSAQSLPGPQRQVVYTLNEDATFSDGTPVTCVDFLLAQTAGQMDALFDSHMPLMNQIDRMDCDLGDRQFTTVYDQGDGGRWRQVFGPGTVLPAHAIAREAGVSMEDLVPALHRQDADALAEVARVWREGFSLENFNPDLQVSFGPFTVGDVGPDGEVVLERNEHYMGDDAELETLVVWPADADSAALADAGALKIADAPTADVGWVDRDDPTNPYAMETVVGTLTESLTMSETGVLGQQWARQAFAACVDQGAVAAASSRVSGVEVPPVTVHVVEHQEPVADHLSDVAGQYAGVDVATASGLWGTTIRIGYRGPDERKAAMVEAIAESCAPAGITVVDASEEGSTIEQLGSATVGQWGETIAQEGAIDAYLGAVDPMSEYGAVSVSMSDVERLRESEEALWEELPVLPLSAQPRIFVIHESVGNVVVHTGLAGIGWNMDRWQVSSEDTSNDDDVAATETEQVQ</sequence>
<dbReference type="Gene3D" id="3.90.76.10">
    <property type="entry name" value="Dipeptide-binding Protein, Domain 1"/>
    <property type="match status" value="1"/>
</dbReference>
<organism evidence="3 4">
    <name type="scientific">Corynebacterium maris DSM 45190</name>
    <dbReference type="NCBI Taxonomy" id="1224163"/>
    <lineage>
        <taxon>Bacteria</taxon>
        <taxon>Bacillati</taxon>
        <taxon>Actinomycetota</taxon>
        <taxon>Actinomycetes</taxon>
        <taxon>Mycobacteriales</taxon>
        <taxon>Corynebacteriaceae</taxon>
        <taxon>Corynebacterium</taxon>
    </lineage>
</organism>
<dbReference type="OrthoDB" id="7888869at2"/>
<dbReference type="PANTHER" id="PTHR30290">
    <property type="entry name" value="PERIPLASMIC BINDING COMPONENT OF ABC TRANSPORTER"/>
    <property type="match status" value="1"/>
</dbReference>
<keyword evidence="4" id="KW-1185">Reference proteome</keyword>
<dbReference type="STRING" id="1224163.B841_07390"/>
<dbReference type="Proteomes" id="UP000015388">
    <property type="component" value="Chromosome"/>
</dbReference>
<gene>
    <name evidence="3" type="ORF">B841_07390</name>
</gene>
<dbReference type="Pfam" id="PF00496">
    <property type="entry name" value="SBP_bac_5"/>
    <property type="match status" value="1"/>
</dbReference>
<reference evidence="3 4" key="1">
    <citation type="submission" date="2012-11" db="EMBL/GenBank/DDBJ databases">
        <title>The complete genome sequence of Corynebacterium maris Coryn-1 (=DSM 45190).</title>
        <authorList>
            <person name="Schaffert L."/>
            <person name="Albersmeier A."/>
            <person name="Kalinowski J."/>
            <person name="Ruckert C."/>
        </authorList>
    </citation>
    <scope>NUCLEOTIDE SEQUENCE [LARGE SCALE GENOMIC DNA]</scope>
    <source>
        <strain evidence="4">Coryn-1</strain>
    </source>
</reference>
<dbReference type="PANTHER" id="PTHR30290:SF65">
    <property type="entry name" value="MONOACYL PHOSPHATIDYLINOSITOL TETRAMANNOSIDE-BINDING PROTEIN LPQW-RELATED"/>
    <property type="match status" value="1"/>
</dbReference>
<dbReference type="eggNOG" id="COG4166">
    <property type="taxonomic scope" value="Bacteria"/>
</dbReference>
<dbReference type="SUPFAM" id="SSF53850">
    <property type="entry name" value="Periplasmic binding protein-like II"/>
    <property type="match status" value="1"/>
</dbReference>
<accession>S5TJC2</accession>
<evidence type="ECO:0000313" key="3">
    <source>
        <dbReference type="EMBL" id="AGS34951.1"/>
    </source>
</evidence>
<proteinExistence type="predicted"/>
<dbReference type="GO" id="GO:0015833">
    <property type="term" value="P:peptide transport"/>
    <property type="evidence" value="ECO:0007669"/>
    <property type="project" value="TreeGrafter"/>
</dbReference>
<evidence type="ECO:0000256" key="1">
    <source>
        <dbReference type="SAM" id="MobiDB-lite"/>
    </source>
</evidence>
<evidence type="ECO:0000259" key="2">
    <source>
        <dbReference type="Pfam" id="PF00496"/>
    </source>
</evidence>
<dbReference type="HOGENOM" id="CLU_017028_11_2_11"/>
<feature type="region of interest" description="Disordered" evidence="1">
    <location>
        <begin position="530"/>
        <end position="549"/>
    </location>
</feature>
<dbReference type="AlphaFoldDB" id="S5TJC2"/>
<dbReference type="PATRIC" id="fig|1224163.3.peg.1485"/>
<dbReference type="EMBL" id="CP003924">
    <property type="protein sequence ID" value="AGS34951.1"/>
    <property type="molecule type" value="Genomic_DNA"/>
</dbReference>
<evidence type="ECO:0000313" key="4">
    <source>
        <dbReference type="Proteomes" id="UP000015388"/>
    </source>
</evidence>
<dbReference type="KEGG" id="cmd:B841_07390"/>
<protein>
    <submittedName>
        <fullName evidence="3">Dipeptide-binding protein DciAE</fullName>
    </submittedName>
</protein>
<dbReference type="GO" id="GO:1904680">
    <property type="term" value="F:peptide transmembrane transporter activity"/>
    <property type="evidence" value="ECO:0007669"/>
    <property type="project" value="TreeGrafter"/>
</dbReference>
<name>S5TJC2_9CORY</name>
<dbReference type="Gene3D" id="3.40.190.10">
    <property type="entry name" value="Periplasmic binding protein-like II"/>
    <property type="match status" value="1"/>
</dbReference>
<dbReference type="InterPro" id="IPR000914">
    <property type="entry name" value="SBP_5_dom"/>
</dbReference>